<proteinExistence type="predicted"/>
<gene>
    <name evidence="1" type="ORF">RF11_10301</name>
</gene>
<reference evidence="1 2" key="1">
    <citation type="journal article" date="2014" name="Genome Biol. Evol.">
        <title>The genome of the myxosporean Thelohanellus kitauei shows adaptations to nutrient acquisition within its fish host.</title>
        <authorList>
            <person name="Yang Y."/>
            <person name="Xiong J."/>
            <person name="Zhou Z."/>
            <person name="Huo F."/>
            <person name="Miao W."/>
            <person name="Ran C."/>
            <person name="Liu Y."/>
            <person name="Zhang J."/>
            <person name="Feng J."/>
            <person name="Wang M."/>
            <person name="Wang M."/>
            <person name="Wang L."/>
            <person name="Yao B."/>
        </authorList>
    </citation>
    <scope>NUCLEOTIDE SEQUENCE [LARGE SCALE GENOMIC DNA]</scope>
    <source>
        <strain evidence="1">Wuqing</strain>
    </source>
</reference>
<name>A0A0C2JEI7_THEKT</name>
<accession>A0A0C2JEI7</accession>
<evidence type="ECO:0000313" key="2">
    <source>
        <dbReference type="Proteomes" id="UP000031668"/>
    </source>
</evidence>
<keyword evidence="2" id="KW-1185">Reference proteome</keyword>
<protein>
    <submittedName>
        <fullName evidence="1">Uncharacterized protein</fullName>
    </submittedName>
</protein>
<evidence type="ECO:0000313" key="1">
    <source>
        <dbReference type="EMBL" id="KII67628.1"/>
    </source>
</evidence>
<dbReference type="AlphaFoldDB" id="A0A0C2JEI7"/>
<dbReference type="Proteomes" id="UP000031668">
    <property type="component" value="Unassembled WGS sequence"/>
</dbReference>
<dbReference type="EMBL" id="JWZT01003127">
    <property type="protein sequence ID" value="KII67628.1"/>
    <property type="molecule type" value="Genomic_DNA"/>
</dbReference>
<sequence>MTCIDPNRPQGSYAFGLLIRSALFRGDAREGFLLKTSNDELRECSIGPRLYWGLSEASKFFFVEFESFLAVLHRVSGSPLDCKLVETPMFLVVLVILELLRKFLYFLCIMRLNTHVGPALLTAIVWALLKCQLRPYLIQSWLISRSTTRGYTAIVDLCLKDSKDQIVSKYPDGKRATKIRRGARGLIQITLVSGIALTALRGGSRRTCFQEAGHPPRIVKNGSRLPKLGDRVANEETEIKQQSMDAAVAKLNISSTKPKLQKNDTTNQKPKRSQLPLRAVYSLLGNRLLIIPWPRETSQKNGEDFGLGEADLSPINKIPLSSNMICMGITDISRDTELNIVSKIELRVLYT</sequence>
<comment type="caution">
    <text evidence="1">The sequence shown here is derived from an EMBL/GenBank/DDBJ whole genome shotgun (WGS) entry which is preliminary data.</text>
</comment>
<organism evidence="1 2">
    <name type="scientific">Thelohanellus kitauei</name>
    <name type="common">Myxosporean</name>
    <dbReference type="NCBI Taxonomy" id="669202"/>
    <lineage>
        <taxon>Eukaryota</taxon>
        <taxon>Metazoa</taxon>
        <taxon>Cnidaria</taxon>
        <taxon>Myxozoa</taxon>
        <taxon>Myxosporea</taxon>
        <taxon>Bivalvulida</taxon>
        <taxon>Platysporina</taxon>
        <taxon>Myxobolidae</taxon>
        <taxon>Thelohanellus</taxon>
    </lineage>
</organism>